<feature type="domain" description="SprT-like" evidence="1">
    <location>
        <begin position="12"/>
        <end position="139"/>
    </location>
</feature>
<dbReference type="InterPro" id="IPR006640">
    <property type="entry name" value="SprT-like_domain"/>
</dbReference>
<dbReference type="Proteomes" id="UP001197247">
    <property type="component" value="Unassembled WGS sequence"/>
</dbReference>
<organism evidence="2 3">
    <name type="scientific">Kineosporia corallincola</name>
    <dbReference type="NCBI Taxonomy" id="2835133"/>
    <lineage>
        <taxon>Bacteria</taxon>
        <taxon>Bacillati</taxon>
        <taxon>Actinomycetota</taxon>
        <taxon>Actinomycetes</taxon>
        <taxon>Kineosporiales</taxon>
        <taxon>Kineosporiaceae</taxon>
        <taxon>Kineosporia</taxon>
    </lineage>
</organism>
<sequence length="195" mass="21193">MDLRDAGTMARDLLQKHHLDAWTFGFDRAKRRAGCCHHGQHVISLSAPLTALHSEHQVRNTVLHEIAHALVGPHHGHDSVWKSQAIAIGASPERCLPNDAPKLAGRYTGTCSRGHEFSAHKRPTRPKICTICPPALGVERLLTWTQGDVSIRMLPSYVTQLVKLADVGGSAAARDQLEMDSALGGGRDQPLTRGS</sequence>
<name>A0ABS5TU34_9ACTN</name>
<gene>
    <name evidence="2" type="ORF">KIH74_35445</name>
</gene>
<protein>
    <submittedName>
        <fullName evidence="2">SprT-like domain-containing protein</fullName>
    </submittedName>
</protein>
<dbReference type="SMART" id="SM00731">
    <property type="entry name" value="SprT"/>
    <property type="match status" value="1"/>
</dbReference>
<reference evidence="2 3" key="1">
    <citation type="submission" date="2021-05" db="EMBL/GenBank/DDBJ databases">
        <title>Kineosporia and Streptomyces sp. nov. two new marine actinobacteria isolated from Coral.</title>
        <authorList>
            <person name="Buangrab K."/>
            <person name="Sutthacheep M."/>
            <person name="Yeemin T."/>
            <person name="Harunari E."/>
            <person name="Igarashi Y."/>
            <person name="Kanchanasin P."/>
            <person name="Tanasupawat S."/>
            <person name="Phongsopitanun W."/>
        </authorList>
    </citation>
    <scope>NUCLEOTIDE SEQUENCE [LARGE SCALE GENOMIC DNA]</scope>
    <source>
        <strain evidence="2 3">J2-2</strain>
    </source>
</reference>
<comment type="caution">
    <text evidence="2">The sequence shown here is derived from an EMBL/GenBank/DDBJ whole genome shotgun (WGS) entry which is preliminary data.</text>
</comment>
<evidence type="ECO:0000313" key="2">
    <source>
        <dbReference type="EMBL" id="MBT0774293.1"/>
    </source>
</evidence>
<evidence type="ECO:0000259" key="1">
    <source>
        <dbReference type="SMART" id="SM00731"/>
    </source>
</evidence>
<dbReference type="EMBL" id="JAHBAY010000027">
    <property type="protein sequence ID" value="MBT0774293.1"/>
    <property type="molecule type" value="Genomic_DNA"/>
</dbReference>
<evidence type="ECO:0000313" key="3">
    <source>
        <dbReference type="Proteomes" id="UP001197247"/>
    </source>
</evidence>
<accession>A0ABS5TU34</accession>
<dbReference type="Pfam" id="PF10263">
    <property type="entry name" value="SprT-like"/>
    <property type="match status" value="1"/>
</dbReference>
<dbReference type="RefSeq" id="WP_214160832.1">
    <property type="nucleotide sequence ID" value="NZ_JAHBAY010000027.1"/>
</dbReference>
<keyword evidence="3" id="KW-1185">Reference proteome</keyword>
<proteinExistence type="predicted"/>